<dbReference type="PANTHER" id="PTHR43441">
    <property type="entry name" value="RIBOSOMAL-PROTEIN-SERINE ACETYLTRANSFERASE"/>
    <property type="match status" value="1"/>
</dbReference>
<evidence type="ECO:0000256" key="1">
    <source>
        <dbReference type="SAM" id="MobiDB-lite"/>
    </source>
</evidence>
<sequence>MPWPVIEPLVSERLTLEPLSLDHARPMVDVLSDHTMYTFTGGEPPTLDTLSTRYASQIRGPADGSQAWFNWIARQQDTGALIGFVQATVASRWQDTLAEIAWVIDPAHQRQGFASEATATMIGWLHAQGVTRLTAHIHPEHAASQRVAHRQGLRPTSSIEDGEVRWESPISSQT</sequence>
<dbReference type="InterPro" id="IPR051908">
    <property type="entry name" value="Ribosomal_N-acetyltransferase"/>
</dbReference>
<keyword evidence="4" id="KW-1185">Reference proteome</keyword>
<name>A0ABY1LHW2_9MICO</name>
<gene>
    <name evidence="3" type="ORF">SAMN06295973_0714</name>
</gene>
<dbReference type="EMBL" id="FUZO01000001">
    <property type="protein sequence ID" value="SKC41369.1"/>
    <property type="molecule type" value="Genomic_DNA"/>
</dbReference>
<evidence type="ECO:0000313" key="4">
    <source>
        <dbReference type="Proteomes" id="UP000190827"/>
    </source>
</evidence>
<feature type="domain" description="N-acetyltransferase" evidence="2">
    <location>
        <begin position="14"/>
        <end position="171"/>
    </location>
</feature>
<dbReference type="Gene3D" id="3.40.630.30">
    <property type="match status" value="1"/>
</dbReference>
<dbReference type="SUPFAM" id="SSF55729">
    <property type="entry name" value="Acyl-CoA N-acyltransferases (Nat)"/>
    <property type="match status" value="1"/>
</dbReference>
<accession>A0ABY1LHW2</accession>
<evidence type="ECO:0000313" key="3">
    <source>
        <dbReference type="EMBL" id="SKC41369.1"/>
    </source>
</evidence>
<dbReference type="InterPro" id="IPR016181">
    <property type="entry name" value="Acyl_CoA_acyltransferase"/>
</dbReference>
<dbReference type="Proteomes" id="UP000190827">
    <property type="component" value="Unassembled WGS sequence"/>
</dbReference>
<evidence type="ECO:0000259" key="2">
    <source>
        <dbReference type="PROSITE" id="PS51186"/>
    </source>
</evidence>
<proteinExistence type="predicted"/>
<feature type="region of interest" description="Disordered" evidence="1">
    <location>
        <begin position="141"/>
        <end position="174"/>
    </location>
</feature>
<dbReference type="PANTHER" id="PTHR43441:SF10">
    <property type="entry name" value="ACETYLTRANSFERASE"/>
    <property type="match status" value="1"/>
</dbReference>
<dbReference type="PROSITE" id="PS51186">
    <property type="entry name" value="GNAT"/>
    <property type="match status" value="1"/>
</dbReference>
<dbReference type="Pfam" id="PF13302">
    <property type="entry name" value="Acetyltransf_3"/>
    <property type="match status" value="1"/>
</dbReference>
<dbReference type="InterPro" id="IPR000182">
    <property type="entry name" value="GNAT_dom"/>
</dbReference>
<reference evidence="3 4" key="1">
    <citation type="submission" date="2017-02" db="EMBL/GenBank/DDBJ databases">
        <authorList>
            <person name="Varghese N."/>
            <person name="Submissions S."/>
        </authorList>
    </citation>
    <scope>NUCLEOTIDE SEQUENCE [LARGE SCALE GENOMIC DNA]</scope>
    <source>
        <strain evidence="3 4">VKM Ac-1787</strain>
    </source>
</reference>
<comment type="caution">
    <text evidence="3">The sequence shown here is derived from an EMBL/GenBank/DDBJ whole genome shotgun (WGS) entry which is preliminary data.</text>
</comment>
<organism evidence="3 4">
    <name type="scientific">Plantibacter cousiniae</name>
    <name type="common">nom. nud.</name>
    <dbReference type="NCBI Taxonomy" id="199709"/>
    <lineage>
        <taxon>Bacteria</taxon>
        <taxon>Bacillati</taxon>
        <taxon>Actinomycetota</taxon>
        <taxon>Actinomycetes</taxon>
        <taxon>Micrococcales</taxon>
        <taxon>Microbacteriaceae</taxon>
        <taxon>Plantibacter</taxon>
    </lineage>
</organism>
<dbReference type="CDD" id="cd04301">
    <property type="entry name" value="NAT_SF"/>
    <property type="match status" value="1"/>
</dbReference>
<protein>
    <submittedName>
        <fullName evidence="3">Protein N-acetyltransferase, RimJ/RimL family</fullName>
    </submittedName>
</protein>